<dbReference type="SUPFAM" id="SSF51445">
    <property type="entry name" value="(Trans)glycosidases"/>
    <property type="match status" value="1"/>
</dbReference>
<evidence type="ECO:0000313" key="9">
    <source>
        <dbReference type="Proteomes" id="UP000294752"/>
    </source>
</evidence>
<evidence type="ECO:0000256" key="1">
    <source>
        <dbReference type="ARBA" id="ARBA00009336"/>
    </source>
</evidence>
<evidence type="ECO:0000256" key="6">
    <source>
        <dbReference type="ARBA" id="ARBA00034414"/>
    </source>
</evidence>
<dbReference type="Gene3D" id="3.20.20.80">
    <property type="entry name" value="Glycosidases"/>
    <property type="match status" value="1"/>
</dbReference>
<dbReference type="GO" id="GO:0033925">
    <property type="term" value="F:mannosyl-glycoprotein endo-beta-N-acetylglucosaminidase activity"/>
    <property type="evidence" value="ECO:0007669"/>
    <property type="project" value="UniProtKB-EC"/>
</dbReference>
<gene>
    <name evidence="8" type="ORF">B0I21_11123</name>
</gene>
<dbReference type="InterPro" id="IPR054978">
    <property type="entry name" value="Endoglyc_F3"/>
</dbReference>
<dbReference type="EC" id="3.2.1.96" evidence="2"/>
<evidence type="ECO:0000256" key="4">
    <source>
        <dbReference type="ARBA" id="ARBA00022801"/>
    </source>
</evidence>
<dbReference type="InterPro" id="IPR057016">
    <property type="entry name" value="EndoS_F2-like_TIM-barrel"/>
</dbReference>
<reference evidence="8 9" key="1">
    <citation type="submission" date="2019-03" db="EMBL/GenBank/DDBJ databases">
        <title>Genomic Encyclopedia of Type Strains, Phase III (KMG-III): the genomes of soil and plant-associated and newly described type strains.</title>
        <authorList>
            <person name="Whitman W."/>
        </authorList>
    </citation>
    <scope>NUCLEOTIDE SEQUENCE [LARGE SCALE GENOMIC DNA]</scope>
    <source>
        <strain evidence="8 9">CGMCC 1.12801</strain>
    </source>
</reference>
<evidence type="ECO:0000256" key="2">
    <source>
        <dbReference type="ARBA" id="ARBA00012566"/>
    </source>
</evidence>
<dbReference type="Proteomes" id="UP000294752">
    <property type="component" value="Unassembled WGS sequence"/>
</dbReference>
<dbReference type="RefSeq" id="WP_133641859.1">
    <property type="nucleotide sequence ID" value="NZ_SNZV01000011.1"/>
</dbReference>
<comment type="catalytic activity">
    <reaction evidence="6">
        <text>an N(4)-(oligosaccharide-(1-&gt;3)-[oligosaccharide-(1-&gt;6)]-beta-D-Man-(1-&gt;4)-beta-D-GlcNAc-(1-&gt;4)-alpha-D-GlcNAc)-L-asparaginyl-[protein] + H2O = an oligosaccharide-(1-&gt;3)-[oligosaccharide-(1-&gt;6)]-beta-D-Man-(1-&gt;4)-D-GlcNAc + N(4)-(N-acetyl-beta-D-glucosaminyl)-L-asparaginyl-[protein]</text>
        <dbReference type="Rhea" id="RHEA:73067"/>
        <dbReference type="Rhea" id="RHEA-COMP:12603"/>
        <dbReference type="Rhea" id="RHEA-COMP:18176"/>
        <dbReference type="ChEBI" id="CHEBI:15377"/>
        <dbReference type="ChEBI" id="CHEBI:132248"/>
        <dbReference type="ChEBI" id="CHEBI:192714"/>
        <dbReference type="ChEBI" id="CHEBI:192715"/>
        <dbReference type="EC" id="3.2.1.96"/>
    </reaction>
</comment>
<feature type="domain" description="GH18" evidence="7">
    <location>
        <begin position="42"/>
        <end position="325"/>
    </location>
</feature>
<comment type="caution">
    <text evidence="8">The sequence shown here is derived from an EMBL/GenBank/DDBJ whole genome shotgun (WGS) entry which is preliminary data.</text>
</comment>
<organism evidence="8 9">
    <name type="scientific">Sphingobacterium paludis</name>
    <dbReference type="NCBI Taxonomy" id="1476465"/>
    <lineage>
        <taxon>Bacteria</taxon>
        <taxon>Pseudomonadati</taxon>
        <taxon>Bacteroidota</taxon>
        <taxon>Sphingobacteriia</taxon>
        <taxon>Sphingobacteriales</taxon>
        <taxon>Sphingobacteriaceae</taxon>
        <taxon>Sphingobacterium</taxon>
    </lineage>
</organism>
<dbReference type="PROSITE" id="PS51910">
    <property type="entry name" value="GH18_2"/>
    <property type="match status" value="1"/>
</dbReference>
<dbReference type="InterPro" id="IPR017853">
    <property type="entry name" value="GH"/>
</dbReference>
<keyword evidence="4 8" id="KW-0378">Hydrolase</keyword>
<evidence type="ECO:0000256" key="5">
    <source>
        <dbReference type="ARBA" id="ARBA00023295"/>
    </source>
</evidence>
<comment type="similarity">
    <text evidence="1">Belongs to the glycosyl hydrolase 18 family.</text>
</comment>
<evidence type="ECO:0000256" key="3">
    <source>
        <dbReference type="ARBA" id="ARBA00022729"/>
    </source>
</evidence>
<dbReference type="AlphaFoldDB" id="A0A4R7CR91"/>
<proteinExistence type="inferred from homology"/>
<dbReference type="Pfam" id="PF23916">
    <property type="entry name" value="TIM-barrel_EndoS"/>
    <property type="match status" value="1"/>
</dbReference>
<dbReference type="EMBL" id="SNZV01000011">
    <property type="protein sequence ID" value="TDS08894.1"/>
    <property type="molecule type" value="Genomic_DNA"/>
</dbReference>
<dbReference type="SMR" id="A0A4R7CR91"/>
<protein>
    <recommendedName>
        <fullName evidence="2">mannosyl-glycoprotein endo-beta-N-acetylglucosaminidase</fullName>
        <ecNumber evidence="2">3.2.1.96</ecNumber>
    </recommendedName>
</protein>
<keyword evidence="5" id="KW-0326">Glycosidase</keyword>
<dbReference type="PROSITE" id="PS51257">
    <property type="entry name" value="PROKAR_LIPOPROTEIN"/>
    <property type="match status" value="1"/>
</dbReference>
<dbReference type="NCBIfam" id="NF045481">
    <property type="entry name" value="Endoglyc_F3"/>
    <property type="match status" value="1"/>
</dbReference>
<name>A0A4R7CR91_9SPHI</name>
<evidence type="ECO:0000313" key="8">
    <source>
        <dbReference type="EMBL" id="TDS08894.1"/>
    </source>
</evidence>
<dbReference type="OrthoDB" id="7183084at2"/>
<accession>A0A4R7CR91</accession>
<sequence length="325" mass="36784">MKNIKKSQIIATAIVFLSIFYGCKSEVIQLQEANTAVINNEQKFIAYYITDGRNPDFKLKDIPDGVDMVILFGVKYWQYQDTLKYPAGTGMMSSYKSYGAYFDDIKTLQKRGIKVLQNVDDDASWQDAKPDGYATPEIWANNLKTLLLDKHKLDGISLDIEHSGRRPNPVPPFPKYEEIGYRGWYSSAMDANPEFMSCVAALTKYFGLKAPGNKQLHTASGLDIYSWNKIAEQFGDAFNYFQIQSYDRTLEQCQLMMNYVTSVNKIPASKIVFGSYIEGGRSLKEDLKIAEWTPTQGKKGGMMVYTYNSKPQDAKLVLNAISANR</sequence>
<evidence type="ECO:0000259" key="7">
    <source>
        <dbReference type="PROSITE" id="PS51910"/>
    </source>
</evidence>
<keyword evidence="3" id="KW-0732">Signal</keyword>
<dbReference type="GO" id="GO:0005975">
    <property type="term" value="P:carbohydrate metabolic process"/>
    <property type="evidence" value="ECO:0007669"/>
    <property type="project" value="InterPro"/>
</dbReference>
<keyword evidence="9" id="KW-1185">Reference proteome</keyword>
<dbReference type="InterPro" id="IPR001223">
    <property type="entry name" value="Glyco_hydro18_cat"/>
</dbReference>